<dbReference type="CDD" id="cd00085">
    <property type="entry name" value="HNHc"/>
    <property type="match status" value="1"/>
</dbReference>
<dbReference type="InterPro" id="IPR002711">
    <property type="entry name" value="HNH"/>
</dbReference>
<gene>
    <name evidence="2" type="ORF">GCM10011607_42180</name>
</gene>
<dbReference type="Proteomes" id="UP000617555">
    <property type="component" value="Unassembled WGS sequence"/>
</dbReference>
<dbReference type="EMBL" id="BMII01000077">
    <property type="protein sequence ID" value="GGB77586.1"/>
    <property type="molecule type" value="Genomic_DNA"/>
</dbReference>
<keyword evidence="3" id="KW-1185">Reference proteome</keyword>
<feature type="domain" description="HNH" evidence="1">
    <location>
        <begin position="172"/>
        <end position="227"/>
    </location>
</feature>
<dbReference type="InterPro" id="IPR003615">
    <property type="entry name" value="HNH_nuc"/>
</dbReference>
<comment type="caution">
    <text evidence="2">The sequence shown here is derived from an EMBL/GenBank/DDBJ whole genome shotgun (WGS) entry which is preliminary data.</text>
</comment>
<organism evidence="2 3">
    <name type="scientific">Shewanella inventionis</name>
    <dbReference type="NCBI Taxonomy" id="1738770"/>
    <lineage>
        <taxon>Bacteria</taxon>
        <taxon>Pseudomonadati</taxon>
        <taxon>Pseudomonadota</taxon>
        <taxon>Gammaproteobacteria</taxon>
        <taxon>Alteromonadales</taxon>
        <taxon>Shewanellaceae</taxon>
        <taxon>Shewanella</taxon>
    </lineage>
</organism>
<sequence>MARITSEQYEPAFEFALKVESGQTNRSAATALLSSHTGLKSSSSAFYLNALLAMLEGTVYKKTISLAATRYYLERFKNDMSPEALERALVAVELHLDYYAVQGKGEQVSIRALVDSYRAKLALSVTEIIYPDEVPPQLTGFIEGRVKQVTINAYERDPEARTVCIAKFGAICQVCDFDFEKTYGQIGKGFIHVHHKVDLATIGESYQIDPINDLIPVCPNCHAMLHTEKPAMSIEKLQRIIDNSNA</sequence>
<dbReference type="RefSeq" id="WP_188741240.1">
    <property type="nucleotide sequence ID" value="NZ_BMII01000077.1"/>
</dbReference>
<evidence type="ECO:0000313" key="3">
    <source>
        <dbReference type="Proteomes" id="UP000617555"/>
    </source>
</evidence>
<protein>
    <recommendedName>
        <fullName evidence="1">HNH domain-containing protein</fullName>
    </recommendedName>
</protein>
<evidence type="ECO:0000313" key="2">
    <source>
        <dbReference type="EMBL" id="GGB77586.1"/>
    </source>
</evidence>
<evidence type="ECO:0000259" key="1">
    <source>
        <dbReference type="Pfam" id="PF01844"/>
    </source>
</evidence>
<accession>A0ABQ1JUM6</accession>
<name>A0ABQ1JUM6_9GAMM</name>
<reference evidence="3" key="1">
    <citation type="journal article" date="2019" name="Int. J. Syst. Evol. Microbiol.">
        <title>The Global Catalogue of Microorganisms (GCM) 10K type strain sequencing project: providing services to taxonomists for standard genome sequencing and annotation.</title>
        <authorList>
            <consortium name="The Broad Institute Genomics Platform"/>
            <consortium name="The Broad Institute Genome Sequencing Center for Infectious Disease"/>
            <person name="Wu L."/>
            <person name="Ma J."/>
        </authorList>
    </citation>
    <scope>NUCLEOTIDE SEQUENCE [LARGE SCALE GENOMIC DNA]</scope>
    <source>
        <strain evidence="3">CGMCC 1.15339</strain>
    </source>
</reference>
<dbReference type="Pfam" id="PF01844">
    <property type="entry name" value="HNH"/>
    <property type="match status" value="1"/>
</dbReference>
<proteinExistence type="predicted"/>